<evidence type="ECO:0000313" key="1">
    <source>
        <dbReference type="EMBL" id="GAA4964382.1"/>
    </source>
</evidence>
<gene>
    <name evidence="1" type="ORF">GCM10023315_11500</name>
</gene>
<name>A0ABP9H8X8_9FLAO</name>
<evidence type="ECO:0000313" key="2">
    <source>
        <dbReference type="Proteomes" id="UP001501692"/>
    </source>
</evidence>
<dbReference type="Proteomes" id="UP001501692">
    <property type="component" value="Unassembled WGS sequence"/>
</dbReference>
<comment type="caution">
    <text evidence="1">The sequence shown here is derived from an EMBL/GenBank/DDBJ whole genome shotgun (WGS) entry which is preliminary data.</text>
</comment>
<sequence length="50" mass="5487">MKFGILNSVIMLLKGDIQILRLALLTQTYDNEGVQVIKGLILKGSCAHES</sequence>
<organism evidence="1 2">
    <name type="scientific">Algibacter aquimarinus</name>
    <dbReference type="NCBI Taxonomy" id="1136748"/>
    <lineage>
        <taxon>Bacteria</taxon>
        <taxon>Pseudomonadati</taxon>
        <taxon>Bacteroidota</taxon>
        <taxon>Flavobacteriia</taxon>
        <taxon>Flavobacteriales</taxon>
        <taxon>Flavobacteriaceae</taxon>
        <taxon>Algibacter</taxon>
    </lineage>
</organism>
<dbReference type="EMBL" id="BAABJK010000004">
    <property type="protein sequence ID" value="GAA4964382.1"/>
    <property type="molecule type" value="Genomic_DNA"/>
</dbReference>
<protein>
    <submittedName>
        <fullName evidence="1">Uncharacterized protein</fullName>
    </submittedName>
</protein>
<reference evidence="2" key="1">
    <citation type="journal article" date="2019" name="Int. J. Syst. Evol. Microbiol.">
        <title>The Global Catalogue of Microorganisms (GCM) 10K type strain sequencing project: providing services to taxonomists for standard genome sequencing and annotation.</title>
        <authorList>
            <consortium name="The Broad Institute Genomics Platform"/>
            <consortium name="The Broad Institute Genome Sequencing Center for Infectious Disease"/>
            <person name="Wu L."/>
            <person name="Ma J."/>
        </authorList>
    </citation>
    <scope>NUCLEOTIDE SEQUENCE [LARGE SCALE GENOMIC DNA]</scope>
    <source>
        <strain evidence="2">JCM 18287</strain>
    </source>
</reference>
<keyword evidence="2" id="KW-1185">Reference proteome</keyword>
<accession>A0ABP9H8X8</accession>
<proteinExistence type="predicted"/>